<dbReference type="InterPro" id="IPR014710">
    <property type="entry name" value="RmlC-like_jellyroll"/>
</dbReference>
<dbReference type="GO" id="GO:0016706">
    <property type="term" value="F:2-oxoglutarate-dependent dioxygenase activity"/>
    <property type="evidence" value="ECO:0007669"/>
    <property type="project" value="UniProtKB-ARBA"/>
</dbReference>
<evidence type="ECO:0000313" key="4">
    <source>
        <dbReference type="Proteomes" id="UP000216991"/>
    </source>
</evidence>
<dbReference type="EMBL" id="NOXT01000034">
    <property type="protein sequence ID" value="OYQ37102.1"/>
    <property type="molecule type" value="Genomic_DNA"/>
</dbReference>
<dbReference type="PANTHER" id="PTHR20883:SF15">
    <property type="entry name" value="PHYTANOYL-COA DIOXYGENASE DOMAIN-CONTAINING PROTEIN 1"/>
    <property type="match status" value="1"/>
</dbReference>
<organism evidence="3 4">
    <name type="scientific">Sandarakinorhabdus cyanobacteriorum</name>
    <dbReference type="NCBI Taxonomy" id="1981098"/>
    <lineage>
        <taxon>Bacteria</taxon>
        <taxon>Pseudomonadati</taxon>
        <taxon>Pseudomonadota</taxon>
        <taxon>Alphaproteobacteria</taxon>
        <taxon>Sphingomonadales</taxon>
        <taxon>Sphingosinicellaceae</taxon>
        <taxon>Sandarakinorhabdus</taxon>
    </lineage>
</organism>
<evidence type="ECO:0008006" key="5">
    <source>
        <dbReference type="Google" id="ProtNLM"/>
    </source>
</evidence>
<evidence type="ECO:0000256" key="1">
    <source>
        <dbReference type="ARBA" id="ARBA00022723"/>
    </source>
</evidence>
<gene>
    <name evidence="3" type="ORF">CHU93_00680</name>
</gene>
<comment type="caution">
    <text evidence="3">The sequence shown here is derived from an EMBL/GenBank/DDBJ whole genome shotgun (WGS) entry which is preliminary data.</text>
</comment>
<dbReference type="OrthoDB" id="9796766at2"/>
<keyword evidence="4" id="KW-1185">Reference proteome</keyword>
<dbReference type="Gene3D" id="2.60.120.620">
    <property type="entry name" value="q2cbj1_9rhob like domain"/>
    <property type="match status" value="1"/>
</dbReference>
<dbReference type="Pfam" id="PF05721">
    <property type="entry name" value="PhyH"/>
    <property type="match status" value="1"/>
</dbReference>
<dbReference type="Proteomes" id="UP000216991">
    <property type="component" value="Unassembled WGS sequence"/>
</dbReference>
<keyword evidence="2" id="KW-0408">Iron</keyword>
<dbReference type="SUPFAM" id="SSF51197">
    <property type="entry name" value="Clavaminate synthase-like"/>
    <property type="match status" value="1"/>
</dbReference>
<keyword evidence="1" id="KW-0479">Metal-binding</keyword>
<dbReference type="InterPro" id="IPR011051">
    <property type="entry name" value="RmlC_Cupin_sf"/>
</dbReference>
<accession>A0A255Z6P9</accession>
<evidence type="ECO:0000313" key="3">
    <source>
        <dbReference type="EMBL" id="OYQ37102.1"/>
    </source>
</evidence>
<proteinExistence type="predicted"/>
<dbReference type="GO" id="GO:0005506">
    <property type="term" value="F:iron ion binding"/>
    <property type="evidence" value="ECO:0007669"/>
    <property type="project" value="UniProtKB-ARBA"/>
</dbReference>
<dbReference type="PANTHER" id="PTHR20883">
    <property type="entry name" value="PHYTANOYL-COA DIOXYGENASE DOMAIN CONTAINING 1"/>
    <property type="match status" value="1"/>
</dbReference>
<protein>
    <recommendedName>
        <fullName evidence="5">Phytanoyl-CoA dioxygenase</fullName>
    </recommendedName>
</protein>
<dbReference type="SUPFAM" id="SSF51182">
    <property type="entry name" value="RmlC-like cupins"/>
    <property type="match status" value="1"/>
</dbReference>
<dbReference type="Gene3D" id="2.60.120.10">
    <property type="entry name" value="Jelly Rolls"/>
    <property type="match status" value="1"/>
</dbReference>
<dbReference type="AlphaFoldDB" id="A0A255Z6P9"/>
<evidence type="ECO:0000256" key="2">
    <source>
        <dbReference type="ARBA" id="ARBA00023004"/>
    </source>
</evidence>
<sequence length="427" mass="46373">MKGQAHIMESGIMKDAARFNLEGVEPFVDPTTGSGNIFLMPEGMGSDGKPFVFLVQDPPHKTRPRHYHHGDVLYVYTHGEHHIEGEGVYRAGDLRWTRAGHAYGPETTGPEGGSWWVISYSDPLPVDVGQDDDAIHTSKNEPPFQSAHGLPTFERPYDWKAIDQAVTGEGGAILVGLLTKDELDAVNSDIDGYIARDGKIGLPQSGSPTYDAFLGARTVRLHGLAEKTPSTRSLLAHPDLVAWAERVIGPNATSVLLNAGELIQIGPGEPAQYLHRDTDSWLSLPRKEAPVLVNAIIALDPFTLENGATYISPGSWRWEPGRQPKSDEFARALMSAGDAVLFRGDLIHGGGENASDTPRRAISISYCAGWLRPVENSFLNVPRDTARTLEPRLQALLGYAPHDAVAKRGGMIGLFENGDPARALENT</sequence>
<reference evidence="3 4" key="1">
    <citation type="submission" date="2017-07" db="EMBL/GenBank/DDBJ databases">
        <title>Sandarakinorhabdus cyanobacteriorum sp. nov., a novel bacterium isolated from cyanobacterial aggregates in a eutrophic lake.</title>
        <authorList>
            <person name="Cai H."/>
        </authorList>
    </citation>
    <scope>NUCLEOTIDE SEQUENCE [LARGE SCALE GENOMIC DNA]</scope>
    <source>
        <strain evidence="3 4">TH057</strain>
    </source>
</reference>
<name>A0A255Z6P9_9SPHN</name>
<dbReference type="InterPro" id="IPR008775">
    <property type="entry name" value="Phytyl_CoA_dOase-like"/>
</dbReference>